<dbReference type="SMART" id="SM00020">
    <property type="entry name" value="Tryp_SPc"/>
    <property type="match status" value="1"/>
</dbReference>
<evidence type="ECO:0000259" key="11">
    <source>
        <dbReference type="PROSITE" id="PS50240"/>
    </source>
</evidence>
<dbReference type="InterPro" id="IPR001314">
    <property type="entry name" value="Peptidase_S1A"/>
</dbReference>
<gene>
    <name evidence="12" type="ORF">OKIOD_LOCUS2401</name>
</gene>
<feature type="transmembrane region" description="Helical" evidence="10">
    <location>
        <begin position="572"/>
        <end position="592"/>
    </location>
</feature>
<comment type="subcellular location">
    <subcellularLocation>
        <location evidence="1">Membrane</location>
        <topology evidence="1">Multi-pass membrane protein</topology>
    </subcellularLocation>
</comment>
<dbReference type="Proteomes" id="UP001158576">
    <property type="component" value="Chromosome PAR"/>
</dbReference>
<comment type="similarity">
    <text evidence="2">Belongs to the V-ATPase 116 kDa subunit family.</text>
</comment>
<feature type="transmembrane region" description="Helical" evidence="10">
    <location>
        <begin position="534"/>
        <end position="552"/>
    </location>
</feature>
<keyword evidence="4 10" id="KW-0812">Transmembrane</keyword>
<keyword evidence="6" id="KW-0406">Ion transport</keyword>
<dbReference type="Pfam" id="PF00089">
    <property type="entry name" value="Trypsin"/>
    <property type="match status" value="1"/>
</dbReference>
<evidence type="ECO:0000256" key="1">
    <source>
        <dbReference type="ARBA" id="ARBA00004141"/>
    </source>
</evidence>
<proteinExistence type="inferred from homology"/>
<keyword evidence="3" id="KW-0813">Transport</keyword>
<dbReference type="CDD" id="cd00190">
    <property type="entry name" value="Tryp_SPc"/>
    <property type="match status" value="1"/>
</dbReference>
<dbReference type="InterPro" id="IPR033116">
    <property type="entry name" value="TRYPSIN_SER"/>
</dbReference>
<evidence type="ECO:0000256" key="7">
    <source>
        <dbReference type="ARBA" id="ARBA00023136"/>
    </source>
</evidence>
<dbReference type="InterPro" id="IPR009003">
    <property type="entry name" value="Peptidase_S1_PA"/>
</dbReference>
<evidence type="ECO:0000256" key="3">
    <source>
        <dbReference type="ARBA" id="ARBA00022448"/>
    </source>
</evidence>
<protein>
    <submittedName>
        <fullName evidence="12">Oidioi.mRNA.OKI2018_I69.PAR.g10843.t1.cds</fullName>
    </submittedName>
</protein>
<feature type="transmembrane region" description="Helical" evidence="10">
    <location>
        <begin position="398"/>
        <end position="422"/>
    </location>
</feature>
<dbReference type="PROSITE" id="PS00135">
    <property type="entry name" value="TRYPSIN_SER"/>
    <property type="match status" value="1"/>
</dbReference>
<keyword evidence="9" id="KW-0175">Coiled coil</keyword>
<dbReference type="SUPFAM" id="SSF50494">
    <property type="entry name" value="Trypsin-like serine proteases"/>
    <property type="match status" value="1"/>
</dbReference>
<feature type="domain" description="Peptidase S1" evidence="11">
    <location>
        <begin position="1023"/>
        <end position="1259"/>
    </location>
</feature>
<keyword evidence="7 10" id="KW-0472">Membrane</keyword>
<keyword evidence="13" id="KW-1185">Reference proteome</keyword>
<dbReference type="Gene3D" id="2.40.10.10">
    <property type="entry name" value="Trypsin-like serine proteases"/>
    <property type="match status" value="1"/>
</dbReference>
<evidence type="ECO:0000256" key="2">
    <source>
        <dbReference type="ARBA" id="ARBA00009904"/>
    </source>
</evidence>
<evidence type="ECO:0000256" key="5">
    <source>
        <dbReference type="ARBA" id="ARBA00022989"/>
    </source>
</evidence>
<dbReference type="PRINTS" id="PR00722">
    <property type="entry name" value="CHYMOTRYPSIN"/>
</dbReference>
<evidence type="ECO:0000256" key="10">
    <source>
        <dbReference type="SAM" id="Phobius"/>
    </source>
</evidence>
<dbReference type="Pfam" id="PF01496">
    <property type="entry name" value="V_ATPase_I"/>
    <property type="match status" value="1"/>
</dbReference>
<evidence type="ECO:0000313" key="13">
    <source>
        <dbReference type="Proteomes" id="UP001158576"/>
    </source>
</evidence>
<evidence type="ECO:0000256" key="4">
    <source>
        <dbReference type="ARBA" id="ARBA00022692"/>
    </source>
</evidence>
<dbReference type="PANTHER" id="PTHR11629">
    <property type="entry name" value="VACUOLAR PROTON ATPASES"/>
    <property type="match status" value="1"/>
</dbReference>
<dbReference type="InterPro" id="IPR001254">
    <property type="entry name" value="Trypsin_dom"/>
</dbReference>
<keyword evidence="8" id="KW-1015">Disulfide bond</keyword>
<evidence type="ECO:0000256" key="6">
    <source>
        <dbReference type="ARBA" id="ARBA00023065"/>
    </source>
</evidence>
<evidence type="ECO:0000256" key="9">
    <source>
        <dbReference type="SAM" id="Coils"/>
    </source>
</evidence>
<reference evidence="12 13" key="1">
    <citation type="submission" date="2021-04" db="EMBL/GenBank/DDBJ databases">
        <authorList>
            <person name="Bliznina A."/>
        </authorList>
    </citation>
    <scope>NUCLEOTIDE SEQUENCE [LARGE SCALE GENOMIC DNA]</scope>
</reference>
<keyword evidence="5 10" id="KW-1133">Transmembrane helix</keyword>
<feature type="coiled-coil region" evidence="9">
    <location>
        <begin position="78"/>
        <end position="112"/>
    </location>
</feature>
<name>A0ABN7S003_OIKDI</name>
<accession>A0ABN7S003</accession>
<evidence type="ECO:0000313" key="12">
    <source>
        <dbReference type="EMBL" id="CAG5085219.1"/>
    </source>
</evidence>
<sequence length="1267" mass="144331">MSSILRSEEMCLAQLFLQSDAAYSCISELGELAQVCSRTSPLRRDGKKTSLLGRRASKADIPVIDNNESPEAPLPKETLPLENDLEQLEKQMREVSQNQEQLNKNFSELTELKHVLRKTQSFFEEAQDFAAQRPGAVDPETGEEERIRLLNSTGHEEMSTNPLRLGFIAGVIVRERIPLFERILWRACRGNVFLRHIEIDTPLKDPVTGHEVHKSVFIIFYQGEQLRSRTKKICESLKASIYPCPENPQERREVAMNVMTRIQDLDQVLKTTNEQRNRILAQVARNIRVWFIKVRKVAAIYHSLNMFSVDLGQRCLIGEIWCPVAEIDRIQLALRRGTERCGASVNSILHRIKTNMTPPTYFRTDKFTTGFQAIIEAYGVADYREINPAFFTIISFPFLYGVMFGDMGHGIIMALVAAFMCWKENEIGRKKDLNEMIEILFSGRYIILLMGLFSTYAGFIYNDIFSKSLNIFGSYWTVSDQPGIEDWLKTAPAESTIQLNPNYTSDGPYPYGMDPIWQLSSNKIVFIDSFKMKGSVILGVTHMCFGLVLSYFNHKHFNDHVTIIWEWIPRCLFMGCIFVYLCLTIFIKWIFWDATTSGSAPSLLINLIGMFMLKTPTKDDNTWVYGSLNADGEATAQGLVQKFLLFIAFASLPVMLCAKPYIKYKEWKDRRNRSTANFGGVRVEIEGNDDTEGILDGDELARENTQEQPQEEVEEFDIGGMAILQIIHTIEFALGCISHTASYLRLWALSLAHAELSEVLWNMVLKMGLSMSSSGSVGAIMSYLVFWAFACLSVGILICMEGLSAFLHAMRLHWVEFNDKFYHGEGIIFKPFYFQSILSDIDGGSIRCENNECSLTCNENHILEGRETSRCIYLRGFNRWELKRELGTCEAIRRKQDGLDCDEFSISHEFRVNYKHGKNGRSRAIIKCTNNQPVKMKGEIYPRIYAACFCKHSLCQWTFRAQDWKYERENKYERDHDILEISLAELNLKCMPSFEPLENQIKSNLTTCSARENETGERKHLRIVNGEKASVKTWPGFAYLRFCGATVISHEWIATAAHCLDYNFLYDFHNLEIEIETPNNTLVNITTERIFLHPDMSIKRTMKALIKIPSVEEYGIQYPCLSDIKKLNHGKACWTAGRGSLYEKGDGAFQEFQSVGVNIMSRNYVELKTEPMTAFMNSDVYKHDFNIYAGMPDLDNDGLLDGKIDSCQGDSGGPLICDVDGHATLVGVVSRGIGCGREGQAGVYTSIGQSLSWIQKTIKNFKKKSNE</sequence>
<feature type="transmembrane region" description="Helical" evidence="10">
    <location>
        <begin position="443"/>
        <end position="461"/>
    </location>
</feature>
<dbReference type="PANTHER" id="PTHR11629:SF63">
    <property type="entry name" value="V-TYPE PROTON ATPASE SUBUNIT A"/>
    <property type="match status" value="1"/>
</dbReference>
<dbReference type="EMBL" id="OU015568">
    <property type="protein sequence ID" value="CAG5085219.1"/>
    <property type="molecule type" value="Genomic_DNA"/>
</dbReference>
<feature type="transmembrane region" description="Helical" evidence="10">
    <location>
        <begin position="643"/>
        <end position="662"/>
    </location>
</feature>
<evidence type="ECO:0000256" key="8">
    <source>
        <dbReference type="ARBA" id="ARBA00023157"/>
    </source>
</evidence>
<feature type="transmembrane region" description="Helical" evidence="10">
    <location>
        <begin position="784"/>
        <end position="807"/>
    </location>
</feature>
<dbReference type="InterPro" id="IPR043504">
    <property type="entry name" value="Peptidase_S1_PA_chymotrypsin"/>
</dbReference>
<organism evidence="12 13">
    <name type="scientific">Oikopleura dioica</name>
    <name type="common">Tunicate</name>
    <dbReference type="NCBI Taxonomy" id="34765"/>
    <lineage>
        <taxon>Eukaryota</taxon>
        <taxon>Metazoa</taxon>
        <taxon>Chordata</taxon>
        <taxon>Tunicata</taxon>
        <taxon>Appendicularia</taxon>
        <taxon>Copelata</taxon>
        <taxon>Oikopleuridae</taxon>
        <taxon>Oikopleura</taxon>
    </lineage>
</organism>
<dbReference type="PROSITE" id="PS50240">
    <property type="entry name" value="TRYPSIN_DOM"/>
    <property type="match status" value="1"/>
</dbReference>
<dbReference type="InterPro" id="IPR002490">
    <property type="entry name" value="V-ATPase_116kDa_su"/>
</dbReference>